<dbReference type="InterPro" id="IPR018958">
    <property type="entry name" value="Knr4/Smi1-like_dom"/>
</dbReference>
<sequence length="147" mass="16861">MKIEVISAGNDENIQIIESKFSISLPNDYKNFIQTNDGARIIDGYFWIEELNQKALMGIFYGVSVTRSINIIDINTEYFEDIPQNSILIGRDAGGAFILLLNDNINNGIYFYDHSYFFEESSDSKNTYLIAKSFDDFIKILEQTQPD</sequence>
<comment type="caution">
    <text evidence="2">The sequence shown here is derived from an EMBL/GenBank/DDBJ whole genome shotgun (WGS) entry which is preliminary data.</text>
</comment>
<dbReference type="RefSeq" id="WP_345140097.1">
    <property type="nucleotide sequence ID" value="NZ_BAABDU010000003.1"/>
</dbReference>
<reference evidence="3" key="1">
    <citation type="journal article" date="2019" name="Int. J. Syst. Evol. Microbiol.">
        <title>The Global Catalogue of Microorganisms (GCM) 10K type strain sequencing project: providing services to taxonomists for standard genome sequencing and annotation.</title>
        <authorList>
            <consortium name="The Broad Institute Genomics Platform"/>
            <consortium name="The Broad Institute Genome Sequencing Center for Infectious Disease"/>
            <person name="Wu L."/>
            <person name="Ma J."/>
        </authorList>
    </citation>
    <scope>NUCLEOTIDE SEQUENCE [LARGE SCALE GENOMIC DNA]</scope>
    <source>
        <strain evidence="3">JCM 17337</strain>
    </source>
</reference>
<name>A0ABP7G964_9FLAO</name>
<dbReference type="Pfam" id="PF09346">
    <property type="entry name" value="SMI1_KNR4"/>
    <property type="match status" value="1"/>
</dbReference>
<feature type="domain" description="Knr4/Smi1-like" evidence="1">
    <location>
        <begin position="8"/>
        <end position="140"/>
    </location>
</feature>
<organism evidence="2 3">
    <name type="scientific">Flavobacterium ginsengiterrae</name>
    <dbReference type="NCBI Taxonomy" id="871695"/>
    <lineage>
        <taxon>Bacteria</taxon>
        <taxon>Pseudomonadati</taxon>
        <taxon>Bacteroidota</taxon>
        <taxon>Flavobacteriia</taxon>
        <taxon>Flavobacteriales</taxon>
        <taxon>Flavobacteriaceae</taxon>
        <taxon>Flavobacterium</taxon>
    </lineage>
</organism>
<accession>A0ABP7G964</accession>
<evidence type="ECO:0000313" key="3">
    <source>
        <dbReference type="Proteomes" id="UP001500748"/>
    </source>
</evidence>
<proteinExistence type="predicted"/>
<dbReference type="EMBL" id="BAABDU010000003">
    <property type="protein sequence ID" value="GAA3758392.1"/>
    <property type="molecule type" value="Genomic_DNA"/>
</dbReference>
<dbReference type="SMART" id="SM00860">
    <property type="entry name" value="SMI1_KNR4"/>
    <property type="match status" value="1"/>
</dbReference>
<dbReference type="InterPro" id="IPR037883">
    <property type="entry name" value="Knr4/Smi1-like_sf"/>
</dbReference>
<dbReference type="Proteomes" id="UP001500748">
    <property type="component" value="Unassembled WGS sequence"/>
</dbReference>
<evidence type="ECO:0000313" key="2">
    <source>
        <dbReference type="EMBL" id="GAA3758392.1"/>
    </source>
</evidence>
<dbReference type="Gene3D" id="3.40.1580.10">
    <property type="entry name" value="SMI1/KNR4-like"/>
    <property type="match status" value="1"/>
</dbReference>
<keyword evidence="3" id="KW-1185">Reference proteome</keyword>
<dbReference type="SUPFAM" id="SSF160631">
    <property type="entry name" value="SMI1/KNR4-like"/>
    <property type="match status" value="1"/>
</dbReference>
<protein>
    <recommendedName>
        <fullName evidence="1">Knr4/Smi1-like domain-containing protein</fullName>
    </recommendedName>
</protein>
<evidence type="ECO:0000259" key="1">
    <source>
        <dbReference type="SMART" id="SM00860"/>
    </source>
</evidence>
<gene>
    <name evidence="2" type="ORF">GCM10022423_06030</name>
</gene>